<keyword evidence="6 7" id="KW-0472">Membrane</keyword>
<dbReference type="GO" id="GO:0180047">
    <property type="term" value="P:dolichol phosphate mannose biosynthetic process"/>
    <property type="evidence" value="ECO:0007669"/>
    <property type="project" value="InterPro"/>
</dbReference>
<evidence type="ECO:0000256" key="5">
    <source>
        <dbReference type="ARBA" id="ARBA00022989"/>
    </source>
</evidence>
<comment type="caution">
    <text evidence="8">The sequence shown here is derived from an EMBL/GenBank/DDBJ whole genome shotgun (WGS) entry which is preliminary data.</text>
</comment>
<organism evidence="8 9">
    <name type="scientific">Stentor coeruleus</name>
    <dbReference type="NCBI Taxonomy" id="5963"/>
    <lineage>
        <taxon>Eukaryota</taxon>
        <taxon>Sar</taxon>
        <taxon>Alveolata</taxon>
        <taxon>Ciliophora</taxon>
        <taxon>Postciliodesmatophora</taxon>
        <taxon>Heterotrichea</taxon>
        <taxon>Heterotrichida</taxon>
        <taxon>Stentoridae</taxon>
        <taxon>Stentor</taxon>
    </lineage>
</organism>
<feature type="transmembrane region" description="Helical" evidence="7">
    <location>
        <begin position="12"/>
        <end position="31"/>
    </location>
</feature>
<comment type="similarity">
    <text evidence="2 7">Belongs to the DPM2 family.</text>
</comment>
<dbReference type="UniPathway" id="UPA00378"/>
<comment type="subunit">
    <text evidence="7">Component of the dolichol-phosphate mannose (DPM) synthase complex.</text>
</comment>
<evidence type="ECO:0000256" key="1">
    <source>
        <dbReference type="ARBA" id="ARBA00004477"/>
    </source>
</evidence>
<comment type="pathway">
    <text evidence="7">Protein modification; protein glycosylation.</text>
</comment>
<dbReference type="GO" id="GO:0033185">
    <property type="term" value="C:dolichol-phosphate-mannose synthase complex"/>
    <property type="evidence" value="ECO:0007669"/>
    <property type="project" value="TreeGrafter"/>
</dbReference>
<dbReference type="GO" id="GO:0005789">
    <property type="term" value="C:endoplasmic reticulum membrane"/>
    <property type="evidence" value="ECO:0007669"/>
    <property type="project" value="UniProtKB-SubCell"/>
</dbReference>
<evidence type="ECO:0000256" key="6">
    <source>
        <dbReference type="ARBA" id="ARBA00023136"/>
    </source>
</evidence>
<evidence type="ECO:0000313" key="9">
    <source>
        <dbReference type="Proteomes" id="UP000187209"/>
    </source>
</evidence>
<evidence type="ECO:0000256" key="2">
    <source>
        <dbReference type="ARBA" id="ARBA00005478"/>
    </source>
</evidence>
<sequence>MSSNTVGSGIASLGALIFFYYSTWIFIIPFIDSSHWLHAYFLDKIWAVRIPQILLVLGLGMISSLLLIATVCSKKQKTS</sequence>
<evidence type="ECO:0000313" key="8">
    <source>
        <dbReference type="EMBL" id="OMJ74722.1"/>
    </source>
</evidence>
<gene>
    <name evidence="8" type="ORF">SteCoe_26300</name>
</gene>
<comment type="function">
    <text evidence="7">Regulatory subunit of the dolichol-phosphate mannose (DPM) synthase complex; essential for the ER localization.</text>
</comment>
<proteinExistence type="inferred from homology"/>
<dbReference type="PANTHER" id="PTHR15039">
    <property type="entry name" value="DOLICHOL PHOSPHATE-MANNOSE BIOSYNTHESIS REGULATORY PROTEIN"/>
    <property type="match status" value="1"/>
</dbReference>
<dbReference type="GO" id="GO:0006506">
    <property type="term" value="P:GPI anchor biosynthetic process"/>
    <property type="evidence" value="ECO:0007669"/>
    <property type="project" value="TreeGrafter"/>
</dbReference>
<dbReference type="GO" id="GO:0030234">
    <property type="term" value="F:enzyme regulator activity"/>
    <property type="evidence" value="ECO:0007669"/>
    <property type="project" value="UniProtKB-UniRule"/>
</dbReference>
<comment type="subcellular location">
    <subcellularLocation>
        <location evidence="1 7">Endoplasmic reticulum membrane</location>
        <topology evidence="1 7">Multi-pass membrane protein</topology>
    </subcellularLocation>
</comment>
<dbReference type="EMBL" id="MPUH01000733">
    <property type="protein sequence ID" value="OMJ74722.1"/>
    <property type="molecule type" value="Genomic_DNA"/>
</dbReference>
<dbReference type="PANTHER" id="PTHR15039:SF11">
    <property type="entry name" value="DOLICHOL PHOSPHATE-MANNOSE BIOSYNTHESIS REGULATORY PROTEIN"/>
    <property type="match status" value="1"/>
</dbReference>
<evidence type="ECO:0000256" key="3">
    <source>
        <dbReference type="ARBA" id="ARBA00022692"/>
    </source>
</evidence>
<feature type="transmembrane region" description="Helical" evidence="7">
    <location>
        <begin position="51"/>
        <end position="72"/>
    </location>
</feature>
<keyword evidence="9" id="KW-1185">Reference proteome</keyword>
<protein>
    <recommendedName>
        <fullName evidence="7">Dolichol phosphate-mannose biosynthesis regulatory protein</fullName>
    </recommendedName>
</protein>
<accession>A0A1R2BD77</accession>
<reference evidence="8 9" key="1">
    <citation type="submission" date="2016-11" db="EMBL/GenBank/DDBJ databases">
        <title>The macronuclear genome of Stentor coeruleus: a giant cell with tiny introns.</title>
        <authorList>
            <person name="Slabodnick M."/>
            <person name="Ruby J.G."/>
            <person name="Reiff S.B."/>
            <person name="Swart E.C."/>
            <person name="Gosai S."/>
            <person name="Prabakaran S."/>
            <person name="Witkowska E."/>
            <person name="Larue G.E."/>
            <person name="Fisher S."/>
            <person name="Freeman R.M."/>
            <person name="Gunawardena J."/>
            <person name="Chu W."/>
            <person name="Stover N.A."/>
            <person name="Gregory B.D."/>
            <person name="Nowacki M."/>
            <person name="Derisi J."/>
            <person name="Roy S.W."/>
            <person name="Marshall W.F."/>
            <person name="Sood P."/>
        </authorList>
    </citation>
    <scope>NUCLEOTIDE SEQUENCE [LARGE SCALE GENOMIC DNA]</scope>
    <source>
        <strain evidence="8">WM001</strain>
    </source>
</reference>
<dbReference type="OrthoDB" id="311279at2759"/>
<keyword evidence="5 7" id="KW-1133">Transmembrane helix</keyword>
<keyword evidence="3 7" id="KW-0812">Transmembrane</keyword>
<name>A0A1R2BD77_9CILI</name>
<dbReference type="AlphaFoldDB" id="A0A1R2BD77"/>
<dbReference type="Proteomes" id="UP000187209">
    <property type="component" value="Unassembled WGS sequence"/>
</dbReference>
<evidence type="ECO:0000256" key="7">
    <source>
        <dbReference type="RuleBase" id="RU365084"/>
    </source>
</evidence>
<evidence type="ECO:0000256" key="4">
    <source>
        <dbReference type="ARBA" id="ARBA00022824"/>
    </source>
</evidence>
<keyword evidence="4 7" id="KW-0256">Endoplasmic reticulum</keyword>
<dbReference type="Pfam" id="PF07297">
    <property type="entry name" value="DPM2"/>
    <property type="match status" value="1"/>
</dbReference>
<dbReference type="InterPro" id="IPR009914">
    <property type="entry name" value="DPM2"/>
</dbReference>